<feature type="domain" description="G-protein coupled receptors family 1 profile" evidence="15">
    <location>
        <begin position="40"/>
        <end position="288"/>
    </location>
</feature>
<keyword evidence="9 13" id="KW-0675">Receptor</keyword>
<evidence type="ECO:0000256" key="5">
    <source>
        <dbReference type="ARBA" id="ARBA00023040"/>
    </source>
</evidence>
<dbReference type="STRING" id="299123.ENSLSDP00000003269"/>
<dbReference type="EMBL" id="MUZQ01000005">
    <property type="protein sequence ID" value="OWK64124.1"/>
    <property type="molecule type" value="Genomic_DNA"/>
</dbReference>
<dbReference type="CDD" id="cd15970">
    <property type="entry name" value="7tmA_SSTR1"/>
    <property type="match status" value="1"/>
</dbReference>
<proteinExistence type="inferred from homology"/>
<organism evidence="16 17">
    <name type="scientific">Lonchura striata</name>
    <name type="common">white-rumped munia</name>
    <dbReference type="NCBI Taxonomy" id="40157"/>
    <lineage>
        <taxon>Eukaryota</taxon>
        <taxon>Metazoa</taxon>
        <taxon>Chordata</taxon>
        <taxon>Craniata</taxon>
        <taxon>Vertebrata</taxon>
        <taxon>Euteleostomi</taxon>
        <taxon>Archelosauria</taxon>
        <taxon>Archosauria</taxon>
        <taxon>Dinosauria</taxon>
        <taxon>Saurischia</taxon>
        <taxon>Theropoda</taxon>
        <taxon>Coelurosauria</taxon>
        <taxon>Aves</taxon>
        <taxon>Neognathae</taxon>
        <taxon>Neoaves</taxon>
        <taxon>Telluraves</taxon>
        <taxon>Australaves</taxon>
        <taxon>Passeriformes</taxon>
        <taxon>Passeroidea</taxon>
        <taxon>Estrildidae</taxon>
        <taxon>Estrildinae</taxon>
        <taxon>Lonchura</taxon>
    </lineage>
</organism>
<dbReference type="Proteomes" id="UP000197619">
    <property type="component" value="Unassembled WGS sequence"/>
</dbReference>
<evidence type="ECO:0000256" key="11">
    <source>
        <dbReference type="ARBA" id="ARBA00023224"/>
    </source>
</evidence>
<dbReference type="InterPro" id="IPR000276">
    <property type="entry name" value="GPCR_Rhodpsn"/>
</dbReference>
<evidence type="ECO:0000256" key="8">
    <source>
        <dbReference type="ARBA" id="ARBA00023157"/>
    </source>
</evidence>
<dbReference type="PANTHER" id="PTHR24229:SF38">
    <property type="entry name" value="SOMATOSTATIN RECEPTOR TYPE 1"/>
    <property type="match status" value="1"/>
</dbReference>
<dbReference type="PRINTS" id="PR00237">
    <property type="entry name" value="GPCRRHODOPSN"/>
</dbReference>
<dbReference type="GO" id="GO:0004994">
    <property type="term" value="F:somatostatin receptor activity"/>
    <property type="evidence" value="ECO:0007669"/>
    <property type="project" value="InterPro"/>
</dbReference>
<evidence type="ECO:0000256" key="13">
    <source>
        <dbReference type="RuleBase" id="RU000688"/>
    </source>
</evidence>
<dbReference type="InterPro" id="IPR017452">
    <property type="entry name" value="GPCR_Rhodpsn_7TM"/>
</dbReference>
<evidence type="ECO:0000256" key="7">
    <source>
        <dbReference type="ARBA" id="ARBA00023139"/>
    </source>
</evidence>
<dbReference type="FunFam" id="1.20.1070.10:FF:000060">
    <property type="entry name" value="Somatostatin receptor type 1"/>
    <property type="match status" value="1"/>
</dbReference>
<feature type="transmembrane region" description="Helical" evidence="14">
    <location>
        <begin position="184"/>
        <end position="213"/>
    </location>
</feature>
<evidence type="ECO:0000259" key="15">
    <source>
        <dbReference type="PROSITE" id="PS50262"/>
    </source>
</evidence>
<dbReference type="PRINTS" id="PR00246">
    <property type="entry name" value="SOMATOSTATNR"/>
</dbReference>
<feature type="transmembrane region" description="Helical" evidence="14">
    <location>
        <begin position="267"/>
        <end position="291"/>
    </location>
</feature>
<dbReference type="Gene3D" id="1.20.1070.10">
    <property type="entry name" value="Rhodopsin 7-helix transmembrane proteins"/>
    <property type="match status" value="1"/>
</dbReference>
<dbReference type="PROSITE" id="PS50262">
    <property type="entry name" value="G_PROTEIN_RECEP_F1_2"/>
    <property type="match status" value="1"/>
</dbReference>
<evidence type="ECO:0000256" key="12">
    <source>
        <dbReference type="ARBA" id="ARBA00023288"/>
    </source>
</evidence>
<evidence type="ECO:0000256" key="6">
    <source>
        <dbReference type="ARBA" id="ARBA00023136"/>
    </source>
</evidence>
<feature type="transmembrane region" description="Helical" evidence="14">
    <location>
        <begin position="23"/>
        <end position="49"/>
    </location>
</feature>
<evidence type="ECO:0000256" key="2">
    <source>
        <dbReference type="ARBA" id="ARBA00022475"/>
    </source>
</evidence>
<feature type="transmembrane region" description="Helical" evidence="14">
    <location>
        <begin position="104"/>
        <end position="123"/>
    </location>
</feature>
<evidence type="ECO:0000256" key="4">
    <source>
        <dbReference type="ARBA" id="ARBA00022989"/>
    </source>
</evidence>
<dbReference type="AlphaFoldDB" id="A0A218VDE9"/>
<keyword evidence="12" id="KW-0449">Lipoprotein</keyword>
<dbReference type="GO" id="GO:0042923">
    <property type="term" value="F:neuropeptide binding"/>
    <property type="evidence" value="ECO:0007669"/>
    <property type="project" value="TreeGrafter"/>
</dbReference>
<keyword evidence="17" id="KW-1185">Reference proteome</keyword>
<keyword evidence="11 13" id="KW-0807">Transducer</keyword>
<dbReference type="GO" id="GO:0043005">
    <property type="term" value="C:neuron projection"/>
    <property type="evidence" value="ECO:0007669"/>
    <property type="project" value="TreeGrafter"/>
</dbReference>
<keyword evidence="3 13" id="KW-0812">Transmembrane</keyword>
<keyword evidence="10" id="KW-0325">Glycoprotein</keyword>
<sequence>MDSGGRNSSGAPNSTLSESQGSAILISFIYSVVCLVGLCGNSMVIYVILRYAKMKTATNIYILNLAIADELLMLSVPFLVTSTLLHHWPFGSLLCRLVLSVDAINMFTSIYCLTVLSVDRYIAVVHPIKAARYRRPTVAKMVNLGVWVLSILIILPIIIFSNTAANSDGTVACNMLMPEPTQRWLVVFVVYTFLMGFLLPVVAICLCYILIIAKMRMVALKAGWQQRKRSERKITLMVMMVVMVFVICWMPFYIVQLVNVFVEQDDATISQLSVILGYANSCANPILYGFLSDNFKRSFQRLLCLSWMDNAAEEPIDYYATALKSRAYSVEDFPPDNLERMDIKEGQTGGYLILSRLREKKCDMEKNQVCDGRRGHFVKNRGKEVESKYKRTGRWKEGKDTTNAGPPPYLCILKFHCHFHSTWSAVLSSAAPNIRRMWTCWSPEEATQMIRGLEHIYKDRLKELRLLSLEDRRLPVPTNNLPVPTRKLKNIFLGLVVTGQRGVASNKEDRHGLGMRKKFFAVRVVRHWTSLLSKVVNASSLEVFKARLDGALSNLV</sequence>
<comment type="caution">
    <text evidence="16">The sequence shown here is derived from an EMBL/GenBank/DDBJ whole genome shotgun (WGS) entry which is preliminary data.</text>
</comment>
<feature type="transmembrane region" description="Helical" evidence="14">
    <location>
        <begin position="234"/>
        <end position="255"/>
    </location>
</feature>
<name>A0A218VDE9_9PASE</name>
<keyword evidence="7" id="KW-0564">Palmitate</keyword>
<keyword evidence="6 14" id="KW-0472">Membrane</keyword>
<evidence type="ECO:0000313" key="16">
    <source>
        <dbReference type="EMBL" id="OWK64124.1"/>
    </source>
</evidence>
<dbReference type="GO" id="GO:0005886">
    <property type="term" value="C:plasma membrane"/>
    <property type="evidence" value="ECO:0007669"/>
    <property type="project" value="UniProtKB-SubCell"/>
</dbReference>
<dbReference type="GO" id="GO:0071392">
    <property type="term" value="P:cellular response to estradiol stimulus"/>
    <property type="evidence" value="ECO:0007669"/>
    <property type="project" value="TreeGrafter"/>
</dbReference>
<gene>
    <name evidence="16" type="primary">SSTR1</name>
    <name evidence="16" type="ORF">RLOC_00011036</name>
</gene>
<dbReference type="PROSITE" id="PS00237">
    <property type="entry name" value="G_PROTEIN_RECEP_F1_1"/>
    <property type="match status" value="1"/>
</dbReference>
<dbReference type="Pfam" id="PF00001">
    <property type="entry name" value="7tm_1"/>
    <property type="match status" value="1"/>
</dbReference>
<evidence type="ECO:0000256" key="3">
    <source>
        <dbReference type="ARBA" id="ARBA00022692"/>
    </source>
</evidence>
<protein>
    <submittedName>
        <fullName evidence="16">Somatostatin receptor type 1</fullName>
    </submittedName>
</protein>
<evidence type="ECO:0000256" key="9">
    <source>
        <dbReference type="ARBA" id="ARBA00023170"/>
    </source>
</evidence>
<reference evidence="16 17" key="1">
    <citation type="submission" date="2017-05" db="EMBL/GenBank/DDBJ databases">
        <title>Genome of assembly of the Bengalese finch, Lonchura striata domestica.</title>
        <authorList>
            <person name="Colquitt B.M."/>
            <person name="Brainard M.S."/>
        </authorList>
    </citation>
    <scope>NUCLEOTIDE SEQUENCE [LARGE SCALE GENOMIC DNA]</scope>
    <source>
        <strain evidence="16">White83orange57</strain>
    </source>
</reference>
<dbReference type="SMART" id="SM01381">
    <property type="entry name" value="7TM_GPCR_Srsx"/>
    <property type="match status" value="1"/>
</dbReference>
<keyword evidence="5 13" id="KW-0297">G-protein coupled receptor</keyword>
<evidence type="ECO:0000256" key="10">
    <source>
        <dbReference type="ARBA" id="ARBA00023180"/>
    </source>
</evidence>
<keyword evidence="2" id="KW-1003">Cell membrane</keyword>
<dbReference type="InterPro" id="IPR000586">
    <property type="entry name" value="Somatstn_rcpt"/>
</dbReference>
<evidence type="ECO:0000256" key="14">
    <source>
        <dbReference type="SAM" id="Phobius"/>
    </source>
</evidence>
<evidence type="ECO:0000313" key="17">
    <source>
        <dbReference type="Proteomes" id="UP000197619"/>
    </source>
</evidence>
<feature type="transmembrane region" description="Helical" evidence="14">
    <location>
        <begin position="61"/>
        <end position="84"/>
    </location>
</feature>
<feature type="transmembrane region" description="Helical" evidence="14">
    <location>
        <begin position="144"/>
        <end position="164"/>
    </location>
</feature>
<keyword evidence="4 14" id="KW-1133">Transmembrane helix</keyword>
<keyword evidence="8" id="KW-1015">Disulfide bond</keyword>
<dbReference type="PRINTS" id="PR00587">
    <property type="entry name" value="SOMATOSTTN1R"/>
</dbReference>
<accession>A0A218VDE9</accession>
<dbReference type="PANTHER" id="PTHR24229">
    <property type="entry name" value="NEUROPEPTIDES RECEPTOR"/>
    <property type="match status" value="1"/>
</dbReference>
<comment type="subcellular location">
    <subcellularLocation>
        <location evidence="1">Cell membrane</location>
        <topology evidence="1">Multi-pass membrane protein</topology>
    </subcellularLocation>
</comment>
<evidence type="ECO:0000256" key="1">
    <source>
        <dbReference type="ARBA" id="ARBA00004651"/>
    </source>
</evidence>
<dbReference type="InterPro" id="IPR001116">
    <property type="entry name" value="Somatstn_rcpt_1"/>
</dbReference>
<dbReference type="SUPFAM" id="SSF81321">
    <property type="entry name" value="Family A G protein-coupled receptor-like"/>
    <property type="match status" value="1"/>
</dbReference>
<comment type="similarity">
    <text evidence="13">Belongs to the G-protein coupled receptor 1 family.</text>
</comment>